<reference evidence="2 3" key="1">
    <citation type="submission" date="2017-04" db="EMBL/GenBank/DDBJ databases">
        <title>Novel microbial lineages endemic to geothermal iron-oxide mats fill important gaps in the evolutionary history of Archaea.</title>
        <authorList>
            <person name="Jay Z.J."/>
            <person name="Beam J.P."/>
            <person name="Dlakic M."/>
            <person name="Rusch D.B."/>
            <person name="Kozubal M.A."/>
            <person name="Inskeep W.P."/>
        </authorList>
    </citation>
    <scope>NUCLEOTIDE SEQUENCE [LARGE SCALE GENOMIC DNA]</scope>
    <source>
        <strain evidence="2">OSP_D</strain>
    </source>
</reference>
<keyword evidence="1" id="KW-0732">Signal</keyword>
<evidence type="ECO:0000313" key="3">
    <source>
        <dbReference type="Proteomes" id="UP000240880"/>
    </source>
</evidence>
<evidence type="ECO:0008006" key="4">
    <source>
        <dbReference type="Google" id="ProtNLM"/>
    </source>
</evidence>
<proteinExistence type="predicted"/>
<dbReference type="AlphaFoldDB" id="A0A2R6ABV5"/>
<dbReference type="Proteomes" id="UP000240880">
    <property type="component" value="Unassembled WGS sequence"/>
</dbReference>
<comment type="caution">
    <text evidence="2">The sequence shown here is derived from an EMBL/GenBank/DDBJ whole genome shotgun (WGS) entry which is preliminary data.</text>
</comment>
<evidence type="ECO:0000313" key="2">
    <source>
        <dbReference type="EMBL" id="PSN83846.1"/>
    </source>
</evidence>
<dbReference type="InterPro" id="IPR005948">
    <property type="entry name" value="ThiB-like"/>
</dbReference>
<dbReference type="SUPFAM" id="SSF53850">
    <property type="entry name" value="Periplasmic binding protein-like II"/>
    <property type="match status" value="1"/>
</dbReference>
<dbReference type="EMBL" id="NEXC01000013">
    <property type="protein sequence ID" value="PSN83846.1"/>
    <property type="molecule type" value="Genomic_DNA"/>
</dbReference>
<dbReference type="InterPro" id="IPR006059">
    <property type="entry name" value="SBP"/>
</dbReference>
<dbReference type="GO" id="GO:0030975">
    <property type="term" value="F:thiamine binding"/>
    <property type="evidence" value="ECO:0007669"/>
    <property type="project" value="InterPro"/>
</dbReference>
<sequence length="364" mass="41006">MHWKTKLMIFAVTVLILGVGYASYVYLSSSSSAQQTLTIYTYSSLFENAPNVSAVNQSVFGQFERVYHVKINLVRISGTENMLQTLIRQKNNPQADLVIGLSNLEAPQAIAAGILLNYTPPNLKYVPSFLVKDLDPSHRLIPYEYSPITIDYCNVSQQLASNLSFQTFENPEIARELVVENPSIDSTGLSFLLYEIMFYEYVLHEDWRSWWKSVAPYVDVTATWDSAFTIFPSDSHNFVVSYGTDPAYFEYFGGYSTCGTAAIHYNGKVYTWLEIEGMGIINGTKHLALAEEFENWFLSEAVQSQIPEAEWMFPANSQVALPSVFSSALGASGTVVLNDFVNNTQVAQNLTQWIEEWQTIMSSY</sequence>
<accession>A0A2R6ABV5</accession>
<dbReference type="Pfam" id="PF13416">
    <property type="entry name" value="SBP_bac_8"/>
    <property type="match status" value="1"/>
</dbReference>
<dbReference type="GO" id="GO:0015888">
    <property type="term" value="P:thiamine transport"/>
    <property type="evidence" value="ECO:0007669"/>
    <property type="project" value="InterPro"/>
</dbReference>
<dbReference type="NCBIfam" id="TIGR01254">
    <property type="entry name" value="sfuA"/>
    <property type="match status" value="1"/>
</dbReference>
<organism evidence="2 3">
    <name type="scientific">Candidatus Marsarchaeota G1 archaeon OSP_D</name>
    <dbReference type="NCBI Taxonomy" id="1978155"/>
    <lineage>
        <taxon>Archaea</taxon>
        <taxon>Candidatus Marsarchaeota</taxon>
        <taxon>Candidatus Marsarchaeota group 1</taxon>
    </lineage>
</organism>
<dbReference type="PANTHER" id="PTHR30006:SF2">
    <property type="entry name" value="ABC TRANSPORTER SUBSTRATE-BINDING PROTEIN"/>
    <property type="match status" value="1"/>
</dbReference>
<name>A0A2R6ABV5_9ARCH</name>
<protein>
    <recommendedName>
        <fullName evidence="4">Thiamine ABC transporter substrate-binding protein</fullName>
    </recommendedName>
</protein>
<dbReference type="PANTHER" id="PTHR30006">
    <property type="entry name" value="THIAMINE-BINDING PERIPLASMIC PROTEIN-RELATED"/>
    <property type="match status" value="1"/>
</dbReference>
<evidence type="ECO:0000256" key="1">
    <source>
        <dbReference type="ARBA" id="ARBA00022729"/>
    </source>
</evidence>
<gene>
    <name evidence="2" type="ORF">B9Q01_03160</name>
</gene>
<dbReference type="Gene3D" id="3.40.190.10">
    <property type="entry name" value="Periplasmic binding protein-like II"/>
    <property type="match status" value="2"/>
</dbReference>